<organism evidence="4">
    <name type="scientific">Thermoleptolyngbya oregonensis NK1-22</name>
    <dbReference type="NCBI Taxonomy" id="2547457"/>
    <lineage>
        <taxon>Bacteria</taxon>
        <taxon>Bacillati</taxon>
        <taxon>Cyanobacteriota</taxon>
        <taxon>Cyanophyceae</taxon>
        <taxon>Oculatellales</taxon>
        <taxon>Oculatellaceae</taxon>
        <taxon>Thermoleptolyngbya</taxon>
    </lineage>
</organism>
<protein>
    <submittedName>
        <fullName evidence="4">Alpha/beta hydrolase</fullName>
    </submittedName>
</protein>
<dbReference type="SUPFAM" id="SSF53474">
    <property type="entry name" value="alpha/beta-Hydrolases"/>
    <property type="match status" value="1"/>
</dbReference>
<dbReference type="AlphaFoldDB" id="A0AA97BEG2"/>
<evidence type="ECO:0000256" key="2">
    <source>
        <dbReference type="ARBA" id="ARBA00022801"/>
    </source>
</evidence>
<dbReference type="EMBL" id="CP053540">
    <property type="protein sequence ID" value="WOB45596.1"/>
    <property type="molecule type" value="Genomic_DNA"/>
</dbReference>
<sequence>MSTERKTVSLRAISIPPRSGKSPEALLVMLHGWGANAQDVASLALMLDLPTMQLLFPDAPFPYPYGPIGRVWYDLPDGYSFESDPEFVHQPKLRESATQLTDWLRSLSSITGVPLEKTLLAGFSQGGAMALEVGLSLPLAGLMVLSGYLHGPPQLGIALPPPVLMVHGQQDLVVPIGAARRSRDVLQSAGLSVRYHELSTGHEITPEVLKLAQNFTEEIRLSASRSE</sequence>
<dbReference type="InterPro" id="IPR003140">
    <property type="entry name" value="PLipase/COase/thioEstase"/>
</dbReference>
<comment type="similarity">
    <text evidence="1">Belongs to the AB hydrolase superfamily. AB hydrolase 2 family.</text>
</comment>
<dbReference type="KEGG" id="tog:HNI00_03470"/>
<dbReference type="InterPro" id="IPR029058">
    <property type="entry name" value="AB_hydrolase_fold"/>
</dbReference>
<proteinExistence type="inferred from homology"/>
<evidence type="ECO:0000256" key="1">
    <source>
        <dbReference type="ARBA" id="ARBA00006499"/>
    </source>
</evidence>
<evidence type="ECO:0000313" key="4">
    <source>
        <dbReference type="EMBL" id="WOB45596.1"/>
    </source>
</evidence>
<dbReference type="Gene3D" id="3.40.50.1820">
    <property type="entry name" value="alpha/beta hydrolase"/>
    <property type="match status" value="1"/>
</dbReference>
<feature type="domain" description="Phospholipase/carboxylesterase/thioesterase" evidence="3">
    <location>
        <begin position="21"/>
        <end position="217"/>
    </location>
</feature>
<gene>
    <name evidence="4" type="ORF">HNI00_03470</name>
</gene>
<reference evidence="4" key="1">
    <citation type="submission" date="2020-05" db="EMBL/GenBank/DDBJ databases">
        <authorList>
            <person name="Zhu T."/>
            <person name="Keshari N."/>
            <person name="Lu X."/>
        </authorList>
    </citation>
    <scope>NUCLEOTIDE SEQUENCE</scope>
    <source>
        <strain evidence="4">NK1-22</strain>
    </source>
</reference>
<name>A0AA97BEG2_9CYAN</name>
<keyword evidence="2 4" id="KW-0378">Hydrolase</keyword>
<dbReference type="PANTHER" id="PTHR10655">
    <property type="entry name" value="LYSOPHOSPHOLIPASE-RELATED"/>
    <property type="match status" value="1"/>
</dbReference>
<dbReference type="PANTHER" id="PTHR10655:SF17">
    <property type="entry name" value="LYSOPHOSPHOLIPASE-LIKE PROTEIN 1"/>
    <property type="match status" value="1"/>
</dbReference>
<accession>A0AA97BEG2</accession>
<dbReference type="GO" id="GO:0016787">
    <property type="term" value="F:hydrolase activity"/>
    <property type="evidence" value="ECO:0007669"/>
    <property type="project" value="UniProtKB-KW"/>
</dbReference>
<dbReference type="Pfam" id="PF02230">
    <property type="entry name" value="Abhydrolase_2"/>
    <property type="match status" value="1"/>
</dbReference>
<evidence type="ECO:0000259" key="3">
    <source>
        <dbReference type="Pfam" id="PF02230"/>
    </source>
</evidence>
<dbReference type="InterPro" id="IPR050565">
    <property type="entry name" value="LYPA1-2/EST-like"/>
</dbReference>